<evidence type="ECO:0000313" key="1">
    <source>
        <dbReference type="EMBL" id="GGG17565.1"/>
    </source>
</evidence>
<dbReference type="Proteomes" id="UP000644756">
    <property type="component" value="Unassembled WGS sequence"/>
</dbReference>
<gene>
    <name evidence="1" type="ORF">GCM10010916_37990</name>
</gene>
<accession>A0A917G1B4</accession>
<dbReference type="AlphaFoldDB" id="A0A917G1B4"/>
<keyword evidence="2" id="KW-1185">Reference proteome</keyword>
<proteinExistence type="predicted"/>
<evidence type="ECO:0000313" key="2">
    <source>
        <dbReference type="Proteomes" id="UP000644756"/>
    </source>
</evidence>
<reference evidence="1" key="1">
    <citation type="journal article" date="2014" name="Int. J. Syst. Evol. Microbiol.">
        <title>Complete genome sequence of Corynebacterium casei LMG S-19264T (=DSM 44701T), isolated from a smear-ripened cheese.</title>
        <authorList>
            <consortium name="US DOE Joint Genome Institute (JGI-PGF)"/>
            <person name="Walter F."/>
            <person name="Albersmeier A."/>
            <person name="Kalinowski J."/>
            <person name="Ruckert C."/>
        </authorList>
    </citation>
    <scope>NUCLEOTIDE SEQUENCE</scope>
    <source>
        <strain evidence="1">CGMCC 1.12987</strain>
    </source>
</reference>
<sequence>MLKDMDQMEAGIMVTKMSVVLTMLNHGNDEQKRFARAEVKQLAAILERSMEPTAYKLAALNLGFTAEEMEILEQVAV</sequence>
<name>A0A917G1B4_9BACL</name>
<dbReference type="RefSeq" id="WP_188532655.1">
    <property type="nucleotide sequence ID" value="NZ_BMGR01000014.1"/>
</dbReference>
<comment type="caution">
    <text evidence="1">The sequence shown here is derived from an EMBL/GenBank/DDBJ whole genome shotgun (WGS) entry which is preliminary data.</text>
</comment>
<dbReference type="EMBL" id="BMGR01000014">
    <property type="protein sequence ID" value="GGG17565.1"/>
    <property type="molecule type" value="Genomic_DNA"/>
</dbReference>
<protein>
    <submittedName>
        <fullName evidence="1">Uncharacterized protein</fullName>
    </submittedName>
</protein>
<reference evidence="1" key="2">
    <citation type="submission" date="2020-09" db="EMBL/GenBank/DDBJ databases">
        <authorList>
            <person name="Sun Q."/>
            <person name="Zhou Y."/>
        </authorList>
    </citation>
    <scope>NUCLEOTIDE SEQUENCE</scope>
    <source>
        <strain evidence="1">CGMCC 1.12987</strain>
    </source>
</reference>
<organism evidence="1 2">
    <name type="scientific">Paenibacillus abyssi</name>
    <dbReference type="NCBI Taxonomy" id="1340531"/>
    <lineage>
        <taxon>Bacteria</taxon>
        <taxon>Bacillati</taxon>
        <taxon>Bacillota</taxon>
        <taxon>Bacilli</taxon>
        <taxon>Bacillales</taxon>
        <taxon>Paenibacillaceae</taxon>
        <taxon>Paenibacillus</taxon>
    </lineage>
</organism>